<sequence>EASYDAAGNLLTSTLADYLVPSATEFPFFELDHTVTPSPTNPLGVKGIGEAGAIASPPAIINAIIDALSHLGVSHIDMPASPQRVWETINNAGK</sequence>
<dbReference type="InterPro" id="IPR037165">
    <property type="entry name" value="AldOxase/xan_DH_Mopterin-bd_sf"/>
</dbReference>
<dbReference type="EMBL" id="AUZX01012311">
    <property type="protein sequence ID" value="EQD39707.1"/>
    <property type="molecule type" value="Genomic_DNA"/>
</dbReference>
<dbReference type="SUPFAM" id="SSF56003">
    <property type="entry name" value="Molybdenum cofactor-binding domain"/>
    <property type="match status" value="1"/>
</dbReference>
<organism evidence="1">
    <name type="scientific">mine drainage metagenome</name>
    <dbReference type="NCBI Taxonomy" id="410659"/>
    <lineage>
        <taxon>unclassified sequences</taxon>
        <taxon>metagenomes</taxon>
        <taxon>ecological metagenomes</taxon>
    </lineage>
</organism>
<dbReference type="Gene3D" id="3.30.365.10">
    <property type="entry name" value="Aldehyde oxidase/xanthine dehydrogenase, molybdopterin binding domain"/>
    <property type="match status" value="1"/>
</dbReference>
<feature type="non-terminal residue" evidence="1">
    <location>
        <position position="1"/>
    </location>
</feature>
<reference evidence="1" key="1">
    <citation type="submission" date="2013-08" db="EMBL/GenBank/DDBJ databases">
        <authorList>
            <person name="Mendez C."/>
            <person name="Richter M."/>
            <person name="Ferrer M."/>
            <person name="Sanchez J."/>
        </authorList>
    </citation>
    <scope>NUCLEOTIDE SEQUENCE</scope>
</reference>
<protein>
    <submittedName>
        <fullName evidence="1">Carbon monoxide dehydrogenase subunit large</fullName>
    </submittedName>
</protein>
<gene>
    <name evidence="1" type="ORF">B1A_16756</name>
</gene>
<comment type="caution">
    <text evidence="1">The sequence shown here is derived from an EMBL/GenBank/DDBJ whole genome shotgun (WGS) entry which is preliminary data.</text>
</comment>
<proteinExistence type="predicted"/>
<dbReference type="GO" id="GO:0016491">
    <property type="term" value="F:oxidoreductase activity"/>
    <property type="evidence" value="ECO:0007669"/>
    <property type="project" value="InterPro"/>
</dbReference>
<reference evidence="1" key="2">
    <citation type="journal article" date="2014" name="ISME J.">
        <title>Microbial stratification in low pH oxic and suboxic macroscopic growths along an acid mine drainage.</title>
        <authorList>
            <person name="Mendez-Garcia C."/>
            <person name="Mesa V."/>
            <person name="Sprenger R.R."/>
            <person name="Richter M."/>
            <person name="Diez M.S."/>
            <person name="Solano J."/>
            <person name="Bargiela R."/>
            <person name="Golyshina O.V."/>
            <person name="Manteca A."/>
            <person name="Ramos J.L."/>
            <person name="Gallego J.R."/>
            <person name="Llorente I."/>
            <person name="Martins Dos Santos V.A."/>
            <person name="Jensen O.N."/>
            <person name="Pelaez A.I."/>
            <person name="Sanchez J."/>
            <person name="Ferrer M."/>
        </authorList>
    </citation>
    <scope>NUCLEOTIDE SEQUENCE</scope>
</reference>
<accession>T0Z6C9</accession>
<dbReference type="AlphaFoldDB" id="T0Z6C9"/>
<name>T0Z6C9_9ZZZZ</name>
<evidence type="ECO:0000313" key="1">
    <source>
        <dbReference type="EMBL" id="EQD39707.1"/>
    </source>
</evidence>